<keyword evidence="1" id="KW-0479">Metal-binding</keyword>
<feature type="domain" description="C2H2-type" evidence="5">
    <location>
        <begin position="39"/>
        <end position="66"/>
    </location>
</feature>
<dbReference type="GO" id="GO:0000978">
    <property type="term" value="F:RNA polymerase II cis-regulatory region sequence-specific DNA binding"/>
    <property type="evidence" value="ECO:0007669"/>
    <property type="project" value="TreeGrafter"/>
</dbReference>
<dbReference type="PANTHER" id="PTHR23235:SF120">
    <property type="entry name" value="KRUPPEL-LIKE FACTOR 15"/>
    <property type="match status" value="1"/>
</dbReference>
<dbReference type="EMBL" id="MCFE01000238">
    <property type="protein sequence ID" value="ORX93347.1"/>
    <property type="molecule type" value="Genomic_DNA"/>
</dbReference>
<evidence type="ECO:0000313" key="7">
    <source>
        <dbReference type="Proteomes" id="UP000193498"/>
    </source>
</evidence>
<evidence type="ECO:0000313" key="6">
    <source>
        <dbReference type="EMBL" id="ORX93347.1"/>
    </source>
</evidence>
<comment type="caution">
    <text evidence="6">The sequence shown here is derived from an EMBL/GenBank/DDBJ whole genome shotgun (WGS) entry which is preliminary data.</text>
</comment>
<dbReference type="InterPro" id="IPR013087">
    <property type="entry name" value="Znf_C2H2_type"/>
</dbReference>
<feature type="domain" description="C2H2-type" evidence="5">
    <location>
        <begin position="9"/>
        <end position="38"/>
    </location>
</feature>
<evidence type="ECO:0000256" key="4">
    <source>
        <dbReference type="PROSITE-ProRule" id="PRU00042"/>
    </source>
</evidence>
<feature type="non-terminal residue" evidence="6">
    <location>
        <position position="88"/>
    </location>
</feature>
<gene>
    <name evidence="6" type="ORF">K493DRAFT_160711</name>
</gene>
<dbReference type="GO" id="GO:0008270">
    <property type="term" value="F:zinc ion binding"/>
    <property type="evidence" value="ECO:0007669"/>
    <property type="project" value="UniProtKB-KW"/>
</dbReference>
<dbReference type="PROSITE" id="PS00028">
    <property type="entry name" value="ZINC_FINGER_C2H2_1"/>
    <property type="match status" value="2"/>
</dbReference>
<dbReference type="Pfam" id="PF00096">
    <property type="entry name" value="zf-C2H2"/>
    <property type="match status" value="1"/>
</dbReference>
<dbReference type="STRING" id="1314790.A0A1Y1Y5Q2"/>
<dbReference type="InParanoid" id="A0A1Y1Y5Q2"/>
<reference evidence="6 7" key="1">
    <citation type="submission" date="2016-07" db="EMBL/GenBank/DDBJ databases">
        <title>Pervasive Adenine N6-methylation of Active Genes in Fungi.</title>
        <authorList>
            <consortium name="DOE Joint Genome Institute"/>
            <person name="Mondo S.J."/>
            <person name="Dannebaum R.O."/>
            <person name="Kuo R.C."/>
            <person name="Labutti K."/>
            <person name="Haridas S."/>
            <person name="Kuo A."/>
            <person name="Salamov A."/>
            <person name="Ahrendt S.R."/>
            <person name="Lipzen A."/>
            <person name="Sullivan W."/>
            <person name="Andreopoulos W.B."/>
            <person name="Clum A."/>
            <person name="Lindquist E."/>
            <person name="Daum C."/>
            <person name="Ramamoorthy G.K."/>
            <person name="Gryganskyi A."/>
            <person name="Culley D."/>
            <person name="Magnuson J.K."/>
            <person name="James T.Y."/>
            <person name="O'Malley M.A."/>
            <person name="Stajich J.E."/>
            <person name="Spatafora J.W."/>
            <person name="Visel A."/>
            <person name="Grigoriev I.V."/>
        </authorList>
    </citation>
    <scope>NUCLEOTIDE SEQUENCE [LARGE SCALE GENOMIC DNA]</scope>
    <source>
        <strain evidence="6 7">CBS 931.73</strain>
    </source>
</reference>
<evidence type="ECO:0000256" key="1">
    <source>
        <dbReference type="ARBA" id="ARBA00022723"/>
    </source>
</evidence>
<dbReference type="FunFam" id="3.30.160.60:FF:000515">
    <property type="entry name" value="early growth response protein 4"/>
    <property type="match status" value="1"/>
</dbReference>
<evidence type="ECO:0000256" key="2">
    <source>
        <dbReference type="ARBA" id="ARBA00022771"/>
    </source>
</evidence>
<accession>A0A1Y1Y5Q2</accession>
<dbReference type="SMART" id="SM00355">
    <property type="entry name" value="ZnF_C2H2"/>
    <property type="match status" value="3"/>
</dbReference>
<dbReference type="PANTHER" id="PTHR23235">
    <property type="entry name" value="KRUEPPEL-LIKE TRANSCRIPTION FACTOR"/>
    <property type="match status" value="1"/>
</dbReference>
<name>A0A1Y1Y5Q2_9FUNG</name>
<keyword evidence="3" id="KW-0862">Zinc</keyword>
<proteinExistence type="predicted"/>
<keyword evidence="7" id="KW-1185">Reference proteome</keyword>
<evidence type="ECO:0000256" key="3">
    <source>
        <dbReference type="ARBA" id="ARBA00022833"/>
    </source>
</evidence>
<protein>
    <recommendedName>
        <fullName evidence="5">C2H2-type domain-containing protein</fullName>
    </recommendedName>
</protein>
<sequence length="88" mass="10568">RRASKSSAYICPYPNCSKRFVRRQSLQLHQICHSGQKPYSCTYCEKQFARKHDMNRHARKHTGELPYQCIFCEKGFARPDARKRHYQF</sequence>
<dbReference type="InterPro" id="IPR036236">
    <property type="entry name" value="Znf_C2H2_sf"/>
</dbReference>
<dbReference type="SUPFAM" id="SSF57667">
    <property type="entry name" value="beta-beta-alpha zinc fingers"/>
    <property type="match status" value="2"/>
</dbReference>
<dbReference type="GO" id="GO:0000981">
    <property type="term" value="F:DNA-binding transcription factor activity, RNA polymerase II-specific"/>
    <property type="evidence" value="ECO:0007669"/>
    <property type="project" value="TreeGrafter"/>
</dbReference>
<dbReference type="PROSITE" id="PS50157">
    <property type="entry name" value="ZINC_FINGER_C2H2_2"/>
    <property type="match status" value="2"/>
</dbReference>
<dbReference type="AlphaFoldDB" id="A0A1Y1Y5Q2"/>
<dbReference type="Proteomes" id="UP000193498">
    <property type="component" value="Unassembled WGS sequence"/>
</dbReference>
<dbReference type="Pfam" id="PF13894">
    <property type="entry name" value="zf-C2H2_4"/>
    <property type="match status" value="1"/>
</dbReference>
<feature type="non-terminal residue" evidence="6">
    <location>
        <position position="1"/>
    </location>
</feature>
<dbReference type="OrthoDB" id="4748970at2759"/>
<keyword evidence="2 4" id="KW-0863">Zinc-finger</keyword>
<organism evidence="6 7">
    <name type="scientific">Basidiobolus meristosporus CBS 931.73</name>
    <dbReference type="NCBI Taxonomy" id="1314790"/>
    <lineage>
        <taxon>Eukaryota</taxon>
        <taxon>Fungi</taxon>
        <taxon>Fungi incertae sedis</taxon>
        <taxon>Zoopagomycota</taxon>
        <taxon>Entomophthoromycotina</taxon>
        <taxon>Basidiobolomycetes</taxon>
        <taxon>Basidiobolales</taxon>
        <taxon>Basidiobolaceae</taxon>
        <taxon>Basidiobolus</taxon>
    </lineage>
</organism>
<dbReference type="Gene3D" id="3.30.160.60">
    <property type="entry name" value="Classic Zinc Finger"/>
    <property type="match status" value="3"/>
</dbReference>
<evidence type="ECO:0000259" key="5">
    <source>
        <dbReference type="PROSITE" id="PS50157"/>
    </source>
</evidence>